<organism evidence="2 3">
    <name type="scientific">Riccia sorocarpa</name>
    <dbReference type="NCBI Taxonomy" id="122646"/>
    <lineage>
        <taxon>Eukaryota</taxon>
        <taxon>Viridiplantae</taxon>
        <taxon>Streptophyta</taxon>
        <taxon>Embryophyta</taxon>
        <taxon>Marchantiophyta</taxon>
        <taxon>Marchantiopsida</taxon>
        <taxon>Marchantiidae</taxon>
        <taxon>Marchantiales</taxon>
        <taxon>Ricciaceae</taxon>
        <taxon>Riccia</taxon>
    </lineage>
</organism>
<feature type="compositionally biased region" description="Basic and acidic residues" evidence="1">
    <location>
        <begin position="45"/>
        <end position="90"/>
    </location>
</feature>
<feature type="region of interest" description="Disordered" evidence="1">
    <location>
        <begin position="17"/>
        <end position="247"/>
    </location>
</feature>
<feature type="compositionally biased region" description="Basic and acidic residues" evidence="1">
    <location>
        <begin position="29"/>
        <end position="38"/>
    </location>
</feature>
<sequence>MVSLGEFRYLITLHEQDEQPYTEEITSQNERDFWKDESSTLYQEAENRTNEKPKSKGKKGEDKDEKSKREESKSRAGHDKNDSRIKEAAEAKIVTPCHREEQKVHYLKAKSRAPSSSTNSSSTSLEVIKNHNLKVEEKSNQVESRKVEHEATLTTQYHKQEETSFQIENRKPSAKLGALAGAQSPKAEESKTTDNIENRTSLRVHHGSVTTSGVEAEEDSNSFKTKFKAEVKTEKVEQTEAQRKRNR</sequence>
<dbReference type="EMBL" id="JBJQOH010000001">
    <property type="protein sequence ID" value="KAL3699890.1"/>
    <property type="molecule type" value="Genomic_DNA"/>
</dbReference>
<feature type="compositionally biased region" description="Basic and acidic residues" evidence="1">
    <location>
        <begin position="186"/>
        <end position="197"/>
    </location>
</feature>
<feature type="compositionally biased region" description="Basic and acidic residues" evidence="1">
    <location>
        <begin position="133"/>
        <end position="151"/>
    </location>
</feature>
<evidence type="ECO:0000256" key="1">
    <source>
        <dbReference type="SAM" id="MobiDB-lite"/>
    </source>
</evidence>
<feature type="compositionally biased region" description="Polar residues" evidence="1">
    <location>
        <begin position="152"/>
        <end position="167"/>
    </location>
</feature>
<dbReference type="Proteomes" id="UP001633002">
    <property type="component" value="Unassembled WGS sequence"/>
</dbReference>
<evidence type="ECO:0000313" key="2">
    <source>
        <dbReference type="EMBL" id="KAL3699890.1"/>
    </source>
</evidence>
<comment type="caution">
    <text evidence="2">The sequence shown here is derived from an EMBL/GenBank/DDBJ whole genome shotgun (WGS) entry which is preliminary data.</text>
</comment>
<evidence type="ECO:0000313" key="3">
    <source>
        <dbReference type="Proteomes" id="UP001633002"/>
    </source>
</evidence>
<keyword evidence="3" id="KW-1185">Reference proteome</keyword>
<protein>
    <submittedName>
        <fullName evidence="2">Uncharacterized protein</fullName>
    </submittedName>
</protein>
<gene>
    <name evidence="2" type="ORF">R1sor_017912</name>
</gene>
<feature type="compositionally biased region" description="Low complexity" evidence="1">
    <location>
        <begin position="115"/>
        <end position="124"/>
    </location>
</feature>
<reference evidence="2 3" key="1">
    <citation type="submission" date="2024-09" db="EMBL/GenBank/DDBJ databases">
        <title>Chromosome-scale assembly of Riccia sorocarpa.</title>
        <authorList>
            <person name="Paukszto L."/>
        </authorList>
    </citation>
    <scope>NUCLEOTIDE SEQUENCE [LARGE SCALE GENOMIC DNA]</scope>
    <source>
        <strain evidence="2">LP-2024</strain>
        <tissue evidence="2">Aerial parts of the thallus</tissue>
    </source>
</reference>
<accession>A0ABD3IBX0</accession>
<proteinExistence type="predicted"/>
<dbReference type="AlphaFoldDB" id="A0ABD3IBX0"/>
<name>A0ABD3IBX0_9MARC</name>
<feature type="compositionally biased region" description="Basic and acidic residues" evidence="1">
    <location>
        <begin position="227"/>
        <end position="247"/>
    </location>
</feature>